<keyword evidence="2" id="KW-1185">Reference proteome</keyword>
<accession>A0ACC0B267</accession>
<name>A0ACC0B267_CATRO</name>
<protein>
    <submittedName>
        <fullName evidence="1">Uncharacterized protein</fullName>
    </submittedName>
</protein>
<evidence type="ECO:0000313" key="2">
    <source>
        <dbReference type="Proteomes" id="UP001060085"/>
    </source>
</evidence>
<proteinExistence type="predicted"/>
<gene>
    <name evidence="1" type="ORF">M9H77_16587</name>
</gene>
<reference evidence="2" key="1">
    <citation type="journal article" date="2023" name="Nat. Plants">
        <title>Single-cell RNA sequencing provides a high-resolution roadmap for understanding the multicellular compartmentation of specialized metabolism.</title>
        <authorList>
            <person name="Sun S."/>
            <person name="Shen X."/>
            <person name="Li Y."/>
            <person name="Li Y."/>
            <person name="Wang S."/>
            <person name="Li R."/>
            <person name="Zhang H."/>
            <person name="Shen G."/>
            <person name="Guo B."/>
            <person name="Wei J."/>
            <person name="Xu J."/>
            <person name="St-Pierre B."/>
            <person name="Chen S."/>
            <person name="Sun C."/>
        </authorList>
    </citation>
    <scope>NUCLEOTIDE SEQUENCE [LARGE SCALE GENOMIC DNA]</scope>
</reference>
<organism evidence="1 2">
    <name type="scientific">Catharanthus roseus</name>
    <name type="common">Madagascar periwinkle</name>
    <name type="synonym">Vinca rosea</name>
    <dbReference type="NCBI Taxonomy" id="4058"/>
    <lineage>
        <taxon>Eukaryota</taxon>
        <taxon>Viridiplantae</taxon>
        <taxon>Streptophyta</taxon>
        <taxon>Embryophyta</taxon>
        <taxon>Tracheophyta</taxon>
        <taxon>Spermatophyta</taxon>
        <taxon>Magnoliopsida</taxon>
        <taxon>eudicotyledons</taxon>
        <taxon>Gunneridae</taxon>
        <taxon>Pentapetalae</taxon>
        <taxon>asterids</taxon>
        <taxon>lamiids</taxon>
        <taxon>Gentianales</taxon>
        <taxon>Apocynaceae</taxon>
        <taxon>Rauvolfioideae</taxon>
        <taxon>Vinceae</taxon>
        <taxon>Catharanthinae</taxon>
        <taxon>Catharanthus</taxon>
    </lineage>
</organism>
<sequence length="123" mass="14127">MKHDLAVHSLRGLHCTWLVPHTKASSDGVDNSDLGEWIYLKRVVVPWKAWPNRPPTFLSWFGPWTLHHALRWDGRLVESQEGLETKVGPRADLARAGCKDYPVFFVISLVPRARRYSTQPQLT</sequence>
<dbReference type="EMBL" id="CM044704">
    <property type="protein sequence ID" value="KAI5666734.1"/>
    <property type="molecule type" value="Genomic_DNA"/>
</dbReference>
<dbReference type="Proteomes" id="UP001060085">
    <property type="component" value="Linkage Group LG04"/>
</dbReference>
<evidence type="ECO:0000313" key="1">
    <source>
        <dbReference type="EMBL" id="KAI5666734.1"/>
    </source>
</evidence>
<comment type="caution">
    <text evidence="1">The sequence shown here is derived from an EMBL/GenBank/DDBJ whole genome shotgun (WGS) entry which is preliminary data.</text>
</comment>